<dbReference type="Pfam" id="PF00026">
    <property type="entry name" value="Asp"/>
    <property type="match status" value="1"/>
</dbReference>
<dbReference type="GO" id="GO:0004190">
    <property type="term" value="F:aspartic-type endopeptidase activity"/>
    <property type="evidence" value="ECO:0007669"/>
    <property type="project" value="UniProtKB-KW"/>
</dbReference>
<dbReference type="GeneID" id="37031430"/>
<dbReference type="STRING" id="1569628.A0A316UMV0"/>
<dbReference type="GO" id="GO:0006508">
    <property type="term" value="P:proteolysis"/>
    <property type="evidence" value="ECO:0007669"/>
    <property type="project" value="UniProtKB-KW"/>
</dbReference>
<dbReference type="PROSITE" id="PS51767">
    <property type="entry name" value="PEPTIDASE_A1"/>
    <property type="match status" value="1"/>
</dbReference>
<dbReference type="Gene3D" id="2.40.70.10">
    <property type="entry name" value="Acid Proteases"/>
    <property type="match status" value="2"/>
</dbReference>
<feature type="active site" evidence="3">
    <location>
        <position position="172"/>
    </location>
</feature>
<dbReference type="OrthoDB" id="15189at2759"/>
<protein>
    <submittedName>
        <fullName evidence="7">Acid protease</fullName>
    </submittedName>
</protein>
<name>A0A316UMV0_9BASI</name>
<feature type="active site" evidence="3">
    <location>
        <position position="345"/>
    </location>
</feature>
<dbReference type="InterPro" id="IPR001461">
    <property type="entry name" value="Aspartic_peptidase_A1"/>
</dbReference>
<keyword evidence="5" id="KW-0732">Signal</keyword>
<dbReference type="CDD" id="cd05471">
    <property type="entry name" value="pepsin_like"/>
    <property type="match status" value="1"/>
</dbReference>
<evidence type="ECO:0000259" key="6">
    <source>
        <dbReference type="PROSITE" id="PS51767"/>
    </source>
</evidence>
<evidence type="ECO:0000256" key="3">
    <source>
        <dbReference type="PIRSR" id="PIRSR601461-1"/>
    </source>
</evidence>
<dbReference type="RefSeq" id="XP_025360750.1">
    <property type="nucleotide sequence ID" value="XM_025509607.1"/>
</dbReference>
<organism evidence="7 8">
    <name type="scientific">Jaminaea rosea</name>
    <dbReference type="NCBI Taxonomy" id="1569628"/>
    <lineage>
        <taxon>Eukaryota</taxon>
        <taxon>Fungi</taxon>
        <taxon>Dikarya</taxon>
        <taxon>Basidiomycota</taxon>
        <taxon>Ustilaginomycotina</taxon>
        <taxon>Exobasidiomycetes</taxon>
        <taxon>Microstromatales</taxon>
        <taxon>Microstromatales incertae sedis</taxon>
        <taxon>Jaminaea</taxon>
    </lineage>
</organism>
<dbReference type="PRINTS" id="PR00792">
    <property type="entry name" value="PEPSIN"/>
</dbReference>
<dbReference type="SUPFAM" id="SSF50630">
    <property type="entry name" value="Acid proteases"/>
    <property type="match status" value="1"/>
</dbReference>
<keyword evidence="4 7" id="KW-0645">Protease</keyword>
<evidence type="ECO:0000313" key="7">
    <source>
        <dbReference type="EMBL" id="PWN26138.1"/>
    </source>
</evidence>
<dbReference type="InterPro" id="IPR001969">
    <property type="entry name" value="Aspartic_peptidase_AS"/>
</dbReference>
<dbReference type="InterPro" id="IPR021109">
    <property type="entry name" value="Peptidase_aspartic_dom_sf"/>
</dbReference>
<dbReference type="AlphaFoldDB" id="A0A316UMV0"/>
<dbReference type="InterPro" id="IPR033121">
    <property type="entry name" value="PEPTIDASE_A1"/>
</dbReference>
<evidence type="ECO:0000256" key="2">
    <source>
        <dbReference type="ARBA" id="ARBA00022750"/>
    </source>
</evidence>
<evidence type="ECO:0000256" key="4">
    <source>
        <dbReference type="RuleBase" id="RU000454"/>
    </source>
</evidence>
<sequence length="459" mass="48803">MRSTFLTLLLLILSTSTTFVYAHADAHAHQQPHSHGLARRSQRDSAVIHIPLEKRSPAPSAHPLALIKSQVSGLSRKYGKNVAAFRKNKPGRVNPDINGTVIDVPALDVIANVTDALNATMIRHDVGDLVGELLEGRSTSGTGSLTPTSDYGMWTGSIKIGTPGVDVRVNFDTGSADTVLNLNQGYDPSKSSTARKTNKSFTVRYADHSGEGGTIYNETVSFAGKKAKGQAIGVPSWSSFAASDPGIVGMAFQSVSSFNRRPLLQTLRRYDSIPRAMFGVALSRTASKAELRIGGYNPSKIKSGNSINWVPVDNSGGFWTVTASKTNLAQGSTSGSLGSRKLILDTGTTLIFGSTADVKQLFNANNIEISNQGDYVAGIYSGNTPPSLSFTIGGKTYSLSGDVMNMGQASTGKYYVSIVGSDSLGLKSGEWLVGDTFFSKVYSVFDADRTRVGLAYGNF</sequence>
<keyword evidence="4" id="KW-0378">Hydrolase</keyword>
<keyword evidence="8" id="KW-1185">Reference proteome</keyword>
<feature type="domain" description="Peptidase A1" evidence="6">
    <location>
        <begin position="154"/>
        <end position="455"/>
    </location>
</feature>
<reference evidence="7 8" key="1">
    <citation type="journal article" date="2018" name="Mol. Biol. Evol.">
        <title>Broad Genomic Sampling Reveals a Smut Pathogenic Ancestry of the Fungal Clade Ustilaginomycotina.</title>
        <authorList>
            <person name="Kijpornyongpan T."/>
            <person name="Mondo S.J."/>
            <person name="Barry K."/>
            <person name="Sandor L."/>
            <person name="Lee J."/>
            <person name="Lipzen A."/>
            <person name="Pangilinan J."/>
            <person name="LaButti K."/>
            <person name="Hainaut M."/>
            <person name="Henrissat B."/>
            <person name="Grigoriev I.V."/>
            <person name="Spatafora J.W."/>
            <person name="Aime M.C."/>
        </authorList>
    </citation>
    <scope>NUCLEOTIDE SEQUENCE [LARGE SCALE GENOMIC DNA]</scope>
    <source>
        <strain evidence="7 8">MCA 5214</strain>
    </source>
</reference>
<accession>A0A316UMV0</accession>
<comment type="similarity">
    <text evidence="1 4">Belongs to the peptidase A1 family.</text>
</comment>
<dbReference type="PANTHER" id="PTHR47966:SF57">
    <property type="entry name" value="PEPTIDASE A1 DOMAIN-CONTAINING PROTEIN"/>
    <property type="match status" value="1"/>
</dbReference>
<keyword evidence="2 4" id="KW-0064">Aspartyl protease</keyword>
<feature type="signal peptide" evidence="5">
    <location>
        <begin position="1"/>
        <end position="22"/>
    </location>
</feature>
<evidence type="ECO:0000256" key="5">
    <source>
        <dbReference type="SAM" id="SignalP"/>
    </source>
</evidence>
<proteinExistence type="inferred from homology"/>
<dbReference type="InterPro" id="IPR034164">
    <property type="entry name" value="Pepsin-like_dom"/>
</dbReference>
<dbReference type="PROSITE" id="PS00141">
    <property type="entry name" value="ASP_PROTEASE"/>
    <property type="match status" value="1"/>
</dbReference>
<dbReference type="Proteomes" id="UP000245884">
    <property type="component" value="Unassembled WGS sequence"/>
</dbReference>
<gene>
    <name evidence="7" type="ORF">BDZ90DRAFT_46097</name>
</gene>
<feature type="chain" id="PRO_5016285332" evidence="5">
    <location>
        <begin position="23"/>
        <end position="459"/>
    </location>
</feature>
<evidence type="ECO:0000313" key="8">
    <source>
        <dbReference type="Proteomes" id="UP000245884"/>
    </source>
</evidence>
<evidence type="ECO:0000256" key="1">
    <source>
        <dbReference type="ARBA" id="ARBA00007447"/>
    </source>
</evidence>
<dbReference type="EMBL" id="KZ819672">
    <property type="protein sequence ID" value="PWN26138.1"/>
    <property type="molecule type" value="Genomic_DNA"/>
</dbReference>
<dbReference type="PANTHER" id="PTHR47966">
    <property type="entry name" value="BETA-SITE APP-CLEAVING ENZYME, ISOFORM A-RELATED"/>
    <property type="match status" value="1"/>
</dbReference>